<proteinExistence type="predicted"/>
<accession>A0A2S2QH10</accession>
<reference evidence="2" key="1">
    <citation type="submission" date="2018-04" db="EMBL/GenBank/DDBJ databases">
        <title>Transcriptome assembly of Sipha flava.</title>
        <authorList>
            <person name="Scully E.D."/>
            <person name="Geib S.M."/>
            <person name="Palmer N.A."/>
            <person name="Koch K."/>
            <person name="Bradshaw J."/>
            <person name="Heng-Moss T."/>
            <person name="Sarath G."/>
        </authorList>
    </citation>
    <scope>NUCLEOTIDE SEQUENCE</scope>
</reference>
<evidence type="ECO:0000256" key="1">
    <source>
        <dbReference type="SAM" id="MobiDB-lite"/>
    </source>
</evidence>
<organism evidence="2">
    <name type="scientific">Sipha flava</name>
    <name type="common">yellow sugarcane aphid</name>
    <dbReference type="NCBI Taxonomy" id="143950"/>
    <lineage>
        <taxon>Eukaryota</taxon>
        <taxon>Metazoa</taxon>
        <taxon>Ecdysozoa</taxon>
        <taxon>Arthropoda</taxon>
        <taxon>Hexapoda</taxon>
        <taxon>Insecta</taxon>
        <taxon>Pterygota</taxon>
        <taxon>Neoptera</taxon>
        <taxon>Paraneoptera</taxon>
        <taxon>Hemiptera</taxon>
        <taxon>Sternorrhyncha</taxon>
        <taxon>Aphidomorpha</taxon>
        <taxon>Aphidoidea</taxon>
        <taxon>Aphididae</taxon>
        <taxon>Sipha</taxon>
    </lineage>
</organism>
<evidence type="ECO:0000313" key="2">
    <source>
        <dbReference type="EMBL" id="MBY77018.1"/>
    </source>
</evidence>
<protein>
    <submittedName>
        <fullName evidence="2">Uncharacterized protein</fullName>
    </submittedName>
</protein>
<dbReference type="EMBL" id="GGMS01007815">
    <property type="protein sequence ID" value="MBY77018.1"/>
    <property type="molecule type" value="Transcribed_RNA"/>
</dbReference>
<gene>
    <name evidence="2" type="ORF">g.51930</name>
</gene>
<feature type="region of interest" description="Disordered" evidence="1">
    <location>
        <begin position="43"/>
        <end position="81"/>
    </location>
</feature>
<dbReference type="AlphaFoldDB" id="A0A2S2QH10"/>
<sequence>MSRLSSSSCGRYMYVHLRDGWKQLVVGIRPTCRARYRRGMLRKSRARNRCAETASDRQSKRTGTATRNGSRSRVDIAGTRSRWYRPRRRRYNNERAARISYARK</sequence>
<feature type="compositionally biased region" description="Polar residues" evidence="1">
    <location>
        <begin position="61"/>
        <end position="71"/>
    </location>
</feature>
<name>A0A2S2QH10_9HEMI</name>